<keyword evidence="2" id="KW-0503">Monooxygenase</keyword>
<evidence type="ECO:0000313" key="3">
    <source>
        <dbReference type="Proteomes" id="UP000552757"/>
    </source>
</evidence>
<evidence type="ECO:0000259" key="1">
    <source>
        <dbReference type="Pfam" id="PF03992"/>
    </source>
</evidence>
<keyword evidence="2" id="KW-0560">Oxidoreductase</keyword>
<gene>
    <name evidence="2" type="ORF">GGR44_001890</name>
</gene>
<sequence>MGYVRYYALTAREGEGAVLRIAIEQLAAKVAPLAGCEATELFEDAAQAGRFVFLERWTSAEAHQEGGKVLGKEAFAPLKAVLAAPPEAAALIPLG</sequence>
<dbReference type="Proteomes" id="UP000552757">
    <property type="component" value="Unassembled WGS sequence"/>
</dbReference>
<name>A0A7W6DKF4_9SPHN</name>
<organism evidence="2 3">
    <name type="scientific">Sphingobium fontiphilum</name>
    <dbReference type="NCBI Taxonomy" id="944425"/>
    <lineage>
        <taxon>Bacteria</taxon>
        <taxon>Pseudomonadati</taxon>
        <taxon>Pseudomonadota</taxon>
        <taxon>Alphaproteobacteria</taxon>
        <taxon>Sphingomonadales</taxon>
        <taxon>Sphingomonadaceae</taxon>
        <taxon>Sphingobium</taxon>
    </lineage>
</organism>
<dbReference type="InterPro" id="IPR011008">
    <property type="entry name" value="Dimeric_a/b-barrel"/>
</dbReference>
<reference evidence="2 3" key="1">
    <citation type="submission" date="2020-08" db="EMBL/GenBank/DDBJ databases">
        <title>Genomic Encyclopedia of Type Strains, Phase IV (KMG-IV): sequencing the most valuable type-strain genomes for metagenomic binning, comparative biology and taxonomic classification.</title>
        <authorList>
            <person name="Goeker M."/>
        </authorList>
    </citation>
    <scope>NUCLEOTIDE SEQUENCE [LARGE SCALE GENOMIC DNA]</scope>
    <source>
        <strain evidence="2 3">DSM 29348</strain>
    </source>
</reference>
<dbReference type="InterPro" id="IPR007138">
    <property type="entry name" value="ABM_dom"/>
</dbReference>
<feature type="domain" description="ABM" evidence="1">
    <location>
        <begin position="9"/>
        <end position="64"/>
    </location>
</feature>
<dbReference type="AlphaFoldDB" id="A0A7W6DKF4"/>
<dbReference type="Gene3D" id="3.30.70.100">
    <property type="match status" value="1"/>
</dbReference>
<keyword evidence="3" id="KW-1185">Reference proteome</keyword>
<proteinExistence type="predicted"/>
<protein>
    <submittedName>
        <fullName evidence="2">Quinol monooxygenase YgiN</fullName>
    </submittedName>
</protein>
<accession>A0A7W6DKF4</accession>
<comment type="caution">
    <text evidence="2">The sequence shown here is derived from an EMBL/GenBank/DDBJ whole genome shotgun (WGS) entry which is preliminary data.</text>
</comment>
<dbReference type="SUPFAM" id="SSF54909">
    <property type="entry name" value="Dimeric alpha+beta barrel"/>
    <property type="match status" value="1"/>
</dbReference>
<dbReference type="RefSeq" id="WP_183955316.1">
    <property type="nucleotide sequence ID" value="NZ_JACIEB010000004.1"/>
</dbReference>
<dbReference type="GO" id="GO:0004497">
    <property type="term" value="F:monooxygenase activity"/>
    <property type="evidence" value="ECO:0007669"/>
    <property type="project" value="UniProtKB-KW"/>
</dbReference>
<dbReference type="EMBL" id="JACIEB010000004">
    <property type="protein sequence ID" value="MBB3982227.1"/>
    <property type="molecule type" value="Genomic_DNA"/>
</dbReference>
<dbReference type="Pfam" id="PF03992">
    <property type="entry name" value="ABM"/>
    <property type="match status" value="1"/>
</dbReference>
<evidence type="ECO:0000313" key="2">
    <source>
        <dbReference type="EMBL" id="MBB3982227.1"/>
    </source>
</evidence>